<dbReference type="GO" id="GO:0005739">
    <property type="term" value="C:mitochondrion"/>
    <property type="evidence" value="ECO:0007669"/>
    <property type="project" value="TreeGrafter"/>
</dbReference>
<evidence type="ECO:0000313" key="2">
    <source>
        <dbReference type="EMBL" id="VVC95587.1"/>
    </source>
</evidence>
<dbReference type="PANTHER" id="PTHR31596">
    <property type="entry name" value="T-CELL ACTIVATION INHIBITOR, MITOCHONDRIAL"/>
    <property type="match status" value="1"/>
</dbReference>
<dbReference type="Proteomes" id="UP000324832">
    <property type="component" value="Unassembled WGS sequence"/>
</dbReference>
<dbReference type="InterPro" id="IPR027986">
    <property type="entry name" value="TCAIM"/>
</dbReference>
<sequence>MFCRISQKYKSITLHRCLSSAEVSTALRPFYFSVHPDLFGKYPEQRKINEHSLQQLSALIEAQQCSRNITVPNLPFYLRKRDMPEENLRKAYENYYNEFEKASHMKRKVEEKRAVNNLF</sequence>
<dbReference type="EMBL" id="FZQP02002349">
    <property type="protein sequence ID" value="VVC95587.1"/>
    <property type="molecule type" value="Genomic_DNA"/>
</dbReference>
<keyword evidence="3" id="KW-1185">Reference proteome</keyword>
<protein>
    <recommendedName>
        <fullName evidence="1">DUF4460 domain-containing protein</fullName>
    </recommendedName>
</protein>
<gene>
    <name evidence="2" type="ORF">LSINAPIS_LOCUS7270</name>
</gene>
<feature type="domain" description="DUF4460" evidence="1">
    <location>
        <begin position="16"/>
        <end position="94"/>
    </location>
</feature>
<evidence type="ECO:0000313" key="3">
    <source>
        <dbReference type="Proteomes" id="UP000324832"/>
    </source>
</evidence>
<organism evidence="2 3">
    <name type="scientific">Leptidea sinapis</name>
    <dbReference type="NCBI Taxonomy" id="189913"/>
    <lineage>
        <taxon>Eukaryota</taxon>
        <taxon>Metazoa</taxon>
        <taxon>Ecdysozoa</taxon>
        <taxon>Arthropoda</taxon>
        <taxon>Hexapoda</taxon>
        <taxon>Insecta</taxon>
        <taxon>Pterygota</taxon>
        <taxon>Neoptera</taxon>
        <taxon>Endopterygota</taxon>
        <taxon>Lepidoptera</taxon>
        <taxon>Glossata</taxon>
        <taxon>Ditrysia</taxon>
        <taxon>Papilionoidea</taxon>
        <taxon>Pieridae</taxon>
        <taxon>Dismorphiinae</taxon>
        <taxon>Leptidea</taxon>
    </lineage>
</organism>
<dbReference type="PANTHER" id="PTHR31596:SF1">
    <property type="entry name" value="T-CELL ACTIVATION INHIBITOR, MITOCHONDRIAL"/>
    <property type="match status" value="1"/>
</dbReference>
<dbReference type="Pfam" id="PF14687">
    <property type="entry name" value="DUF4460"/>
    <property type="match status" value="1"/>
</dbReference>
<name>A0A5E4QBF9_9NEOP</name>
<dbReference type="InterPro" id="IPR028031">
    <property type="entry name" value="DUF4460"/>
</dbReference>
<accession>A0A5E4QBF9</accession>
<dbReference type="AlphaFoldDB" id="A0A5E4QBF9"/>
<proteinExistence type="predicted"/>
<reference evidence="2 3" key="1">
    <citation type="submission" date="2017-07" db="EMBL/GenBank/DDBJ databases">
        <authorList>
            <person name="Talla V."/>
            <person name="Backstrom N."/>
        </authorList>
    </citation>
    <scope>NUCLEOTIDE SEQUENCE [LARGE SCALE GENOMIC DNA]</scope>
</reference>
<evidence type="ECO:0000259" key="1">
    <source>
        <dbReference type="Pfam" id="PF14687"/>
    </source>
</evidence>